<gene>
    <name evidence="5" type="ORF">EI291_14820</name>
</gene>
<keyword evidence="6" id="KW-1185">Reference proteome</keyword>
<keyword evidence="1" id="KW-0805">Transcription regulation</keyword>
<feature type="domain" description="HTH araC/xylS-type" evidence="4">
    <location>
        <begin position="184"/>
        <end position="282"/>
    </location>
</feature>
<proteinExistence type="predicted"/>
<dbReference type="GO" id="GO:0043565">
    <property type="term" value="F:sequence-specific DNA binding"/>
    <property type="evidence" value="ECO:0007669"/>
    <property type="project" value="InterPro"/>
</dbReference>
<evidence type="ECO:0000313" key="6">
    <source>
        <dbReference type="Proteomes" id="UP000273500"/>
    </source>
</evidence>
<sequence>MKLHFEKITPAAGTPLVVQRVVEEAFTGPLHFHPELELTLIVRSGGQRYVGDSLEAFEAGDVVLLGENLPHRWASPLPAAPGTPAEAVVVQFGADVATADWWQRAGGQHVAQLLHESRRGLCLLGAAREAAAQVLHTLPELPAFEQVLALLGLLSQVARSGDYRPLSSPSFRVPLRQEDSRRLNQVYGYIYETLTTGPDLGTAAAALHLSPSAFCHYFRKHTQKTFSQVVNEARVGQAQQLLMTTDRPVADVGYACGFNSLSNFNKQFARVVGCAPTRFRRRYQ</sequence>
<accession>A0A3R9NHU4</accession>
<reference evidence="5 6" key="1">
    <citation type="submission" date="2018-12" db="EMBL/GenBank/DDBJ databases">
        <authorList>
            <person name="Feng G."/>
            <person name="Zhu H."/>
        </authorList>
    </citation>
    <scope>NUCLEOTIDE SEQUENCE [LARGE SCALE GENOMIC DNA]</scope>
    <source>
        <strain evidence="5 6">KCTC 12533</strain>
    </source>
</reference>
<dbReference type="InterPro" id="IPR018062">
    <property type="entry name" value="HTH_AraC-typ_CS"/>
</dbReference>
<dbReference type="Pfam" id="PF12833">
    <property type="entry name" value="HTH_18"/>
    <property type="match status" value="1"/>
</dbReference>
<dbReference type="Gene3D" id="1.10.10.60">
    <property type="entry name" value="Homeodomain-like"/>
    <property type="match status" value="2"/>
</dbReference>
<dbReference type="Proteomes" id="UP000273500">
    <property type="component" value="Unassembled WGS sequence"/>
</dbReference>
<dbReference type="InterPro" id="IPR018060">
    <property type="entry name" value="HTH_AraC"/>
</dbReference>
<dbReference type="SUPFAM" id="SSF51182">
    <property type="entry name" value="RmlC-like cupins"/>
    <property type="match status" value="1"/>
</dbReference>
<evidence type="ECO:0000256" key="1">
    <source>
        <dbReference type="ARBA" id="ARBA00023015"/>
    </source>
</evidence>
<comment type="caution">
    <text evidence="5">The sequence shown here is derived from an EMBL/GenBank/DDBJ whole genome shotgun (WGS) entry which is preliminary data.</text>
</comment>
<dbReference type="AlphaFoldDB" id="A0A3R9NHU4"/>
<dbReference type="PANTHER" id="PTHR43280:SF27">
    <property type="entry name" value="TRANSCRIPTIONAL REGULATOR MTLR"/>
    <property type="match status" value="1"/>
</dbReference>
<keyword evidence="3" id="KW-0804">Transcription</keyword>
<dbReference type="SUPFAM" id="SSF46689">
    <property type="entry name" value="Homeodomain-like"/>
    <property type="match status" value="2"/>
</dbReference>
<dbReference type="InterPro" id="IPR009057">
    <property type="entry name" value="Homeodomain-like_sf"/>
</dbReference>
<dbReference type="GO" id="GO:0003700">
    <property type="term" value="F:DNA-binding transcription factor activity"/>
    <property type="evidence" value="ECO:0007669"/>
    <property type="project" value="InterPro"/>
</dbReference>
<evidence type="ECO:0000256" key="2">
    <source>
        <dbReference type="ARBA" id="ARBA00023125"/>
    </source>
</evidence>
<organism evidence="5 6">
    <name type="scientific">Hymenobacter rigui</name>
    <dbReference type="NCBI Taxonomy" id="334424"/>
    <lineage>
        <taxon>Bacteria</taxon>
        <taxon>Pseudomonadati</taxon>
        <taxon>Bacteroidota</taxon>
        <taxon>Cytophagia</taxon>
        <taxon>Cytophagales</taxon>
        <taxon>Hymenobacteraceae</taxon>
        <taxon>Hymenobacter</taxon>
    </lineage>
</organism>
<dbReference type="InterPro" id="IPR014710">
    <property type="entry name" value="RmlC-like_jellyroll"/>
</dbReference>
<dbReference type="PROSITE" id="PS01124">
    <property type="entry name" value="HTH_ARAC_FAMILY_2"/>
    <property type="match status" value="1"/>
</dbReference>
<evidence type="ECO:0000259" key="4">
    <source>
        <dbReference type="PROSITE" id="PS01124"/>
    </source>
</evidence>
<name>A0A3R9NHU4_9BACT</name>
<keyword evidence="2" id="KW-0238">DNA-binding</keyword>
<dbReference type="CDD" id="cd06976">
    <property type="entry name" value="cupin_MtlR-like_N"/>
    <property type="match status" value="1"/>
</dbReference>
<dbReference type="PROSITE" id="PS00041">
    <property type="entry name" value="HTH_ARAC_FAMILY_1"/>
    <property type="match status" value="1"/>
</dbReference>
<dbReference type="Gene3D" id="2.60.120.10">
    <property type="entry name" value="Jelly Rolls"/>
    <property type="match status" value="1"/>
</dbReference>
<dbReference type="EMBL" id="RWIT01000008">
    <property type="protein sequence ID" value="RSK47528.1"/>
    <property type="molecule type" value="Genomic_DNA"/>
</dbReference>
<evidence type="ECO:0000313" key="5">
    <source>
        <dbReference type="EMBL" id="RSK47528.1"/>
    </source>
</evidence>
<dbReference type="InterPro" id="IPR011051">
    <property type="entry name" value="RmlC_Cupin_sf"/>
</dbReference>
<dbReference type="SMART" id="SM00342">
    <property type="entry name" value="HTH_ARAC"/>
    <property type="match status" value="1"/>
</dbReference>
<protein>
    <submittedName>
        <fullName evidence="5">AraC family transcriptional regulator</fullName>
    </submittedName>
</protein>
<dbReference type="OrthoDB" id="792101at2"/>
<dbReference type="PANTHER" id="PTHR43280">
    <property type="entry name" value="ARAC-FAMILY TRANSCRIPTIONAL REGULATOR"/>
    <property type="match status" value="1"/>
</dbReference>
<evidence type="ECO:0000256" key="3">
    <source>
        <dbReference type="ARBA" id="ARBA00023163"/>
    </source>
</evidence>
<dbReference type="RefSeq" id="WP_125421460.1">
    <property type="nucleotide sequence ID" value="NZ_RWIT01000008.1"/>
</dbReference>